<dbReference type="InterPro" id="IPR001660">
    <property type="entry name" value="SAM"/>
</dbReference>
<evidence type="ECO:0000256" key="6">
    <source>
        <dbReference type="ARBA" id="ARBA00022840"/>
    </source>
</evidence>
<evidence type="ECO:0000256" key="1">
    <source>
        <dbReference type="ARBA" id="ARBA00012513"/>
    </source>
</evidence>
<evidence type="ECO:0000256" key="5">
    <source>
        <dbReference type="ARBA" id="ARBA00022777"/>
    </source>
</evidence>
<dbReference type="SMART" id="SM00220">
    <property type="entry name" value="S_TKc"/>
    <property type="match status" value="1"/>
</dbReference>
<feature type="domain" description="SAM" evidence="12">
    <location>
        <begin position="760"/>
        <end position="806"/>
    </location>
</feature>
<feature type="compositionally biased region" description="Pro residues" evidence="10">
    <location>
        <begin position="873"/>
        <end position="882"/>
    </location>
</feature>
<keyword evidence="4 9" id="KW-0547">Nucleotide-binding</keyword>
<evidence type="ECO:0000256" key="7">
    <source>
        <dbReference type="ARBA" id="ARBA00047899"/>
    </source>
</evidence>
<keyword evidence="5" id="KW-0418">Kinase</keyword>
<dbReference type="EMBL" id="CAUYUJ010018776">
    <property type="protein sequence ID" value="CAK0886243.1"/>
    <property type="molecule type" value="Genomic_DNA"/>
</dbReference>
<evidence type="ECO:0000256" key="4">
    <source>
        <dbReference type="ARBA" id="ARBA00022741"/>
    </source>
</evidence>
<evidence type="ECO:0000313" key="14">
    <source>
        <dbReference type="Proteomes" id="UP001189429"/>
    </source>
</evidence>
<feature type="compositionally biased region" description="Pro residues" evidence="10">
    <location>
        <begin position="372"/>
        <end position="388"/>
    </location>
</feature>
<dbReference type="PROSITE" id="PS00107">
    <property type="entry name" value="PROTEIN_KINASE_ATP"/>
    <property type="match status" value="1"/>
</dbReference>
<comment type="caution">
    <text evidence="13">The sequence shown here is derived from an EMBL/GenBank/DDBJ whole genome shotgun (WGS) entry which is preliminary data.</text>
</comment>
<proteinExistence type="predicted"/>
<dbReference type="Proteomes" id="UP001189429">
    <property type="component" value="Unassembled WGS sequence"/>
</dbReference>
<dbReference type="SUPFAM" id="SSF47769">
    <property type="entry name" value="SAM/Pointed domain"/>
    <property type="match status" value="1"/>
</dbReference>
<keyword evidence="14" id="KW-1185">Reference proteome</keyword>
<protein>
    <recommendedName>
        <fullName evidence="1">non-specific serine/threonine protein kinase</fullName>
        <ecNumber evidence="1">2.7.11.1</ecNumber>
    </recommendedName>
</protein>
<dbReference type="Pfam" id="PF00069">
    <property type="entry name" value="Pkinase"/>
    <property type="match status" value="1"/>
</dbReference>
<keyword evidence="2" id="KW-0723">Serine/threonine-protein kinase</keyword>
<evidence type="ECO:0000256" key="9">
    <source>
        <dbReference type="PROSITE-ProRule" id="PRU10141"/>
    </source>
</evidence>
<dbReference type="Gene3D" id="1.10.150.50">
    <property type="entry name" value="Transcription Factor, Ets-1"/>
    <property type="match status" value="1"/>
</dbReference>
<dbReference type="InterPro" id="IPR051131">
    <property type="entry name" value="NEK_Ser/Thr_kinase_NIMA"/>
</dbReference>
<dbReference type="PANTHER" id="PTHR44899">
    <property type="entry name" value="CAMK FAMILY PROTEIN KINASE"/>
    <property type="match status" value="1"/>
</dbReference>
<feature type="region of interest" description="Disordered" evidence="10">
    <location>
        <begin position="842"/>
        <end position="882"/>
    </location>
</feature>
<gene>
    <name evidence="13" type="ORF">PCOR1329_LOCUS67640</name>
</gene>
<reference evidence="13" key="1">
    <citation type="submission" date="2023-10" db="EMBL/GenBank/DDBJ databases">
        <authorList>
            <person name="Chen Y."/>
            <person name="Shah S."/>
            <person name="Dougan E. K."/>
            <person name="Thang M."/>
            <person name="Chan C."/>
        </authorList>
    </citation>
    <scope>NUCLEOTIDE SEQUENCE [LARGE SCALE GENOMIC DNA]</scope>
</reference>
<dbReference type="SUPFAM" id="SSF56112">
    <property type="entry name" value="Protein kinase-like (PK-like)"/>
    <property type="match status" value="1"/>
</dbReference>
<evidence type="ECO:0000313" key="13">
    <source>
        <dbReference type="EMBL" id="CAK0886243.1"/>
    </source>
</evidence>
<evidence type="ECO:0000259" key="11">
    <source>
        <dbReference type="PROSITE" id="PS50011"/>
    </source>
</evidence>
<dbReference type="Pfam" id="PF07647">
    <property type="entry name" value="SAM_2"/>
    <property type="match status" value="1"/>
</dbReference>
<dbReference type="InterPro" id="IPR017441">
    <property type="entry name" value="Protein_kinase_ATP_BS"/>
</dbReference>
<dbReference type="PROSITE" id="PS00108">
    <property type="entry name" value="PROTEIN_KINASE_ST"/>
    <property type="match status" value="1"/>
</dbReference>
<keyword evidence="6 9" id="KW-0067">ATP-binding</keyword>
<comment type="catalytic activity">
    <reaction evidence="7">
        <text>L-threonyl-[protein] + ATP = O-phospho-L-threonyl-[protein] + ADP + H(+)</text>
        <dbReference type="Rhea" id="RHEA:46608"/>
        <dbReference type="Rhea" id="RHEA-COMP:11060"/>
        <dbReference type="Rhea" id="RHEA-COMP:11605"/>
        <dbReference type="ChEBI" id="CHEBI:15378"/>
        <dbReference type="ChEBI" id="CHEBI:30013"/>
        <dbReference type="ChEBI" id="CHEBI:30616"/>
        <dbReference type="ChEBI" id="CHEBI:61977"/>
        <dbReference type="ChEBI" id="CHEBI:456216"/>
        <dbReference type="EC" id="2.7.11.1"/>
    </reaction>
</comment>
<dbReference type="EC" id="2.7.11.1" evidence="1"/>
<sequence>MSRQLAGAFWKSIVAPLLRRLSRDPATFSQELSTVVGETLEVLPGRRANAQRLLDVAARQLVCPRFQDFELVGMIGRGKFSDVHRALWNEGDREVALKRIKVCDMDAQARREVEAEVRMLRSLQRPTIISYLSSFLENNELVIVLELAAHGDLSNLLGNLKQDRRSLSELQIWACLFQVSDGLQHMHSLRVMHRDLKPANIFVCDKGVVKLGDLGLGRQFSSNTYVAHSVVGTPFYMSPEVITSCGGYAFESDIWSLGCILYELATLTSPFSGQGLSYYALGNCISRAEYPPLPGSTPQCVCDLCGKMIQVAQKARPCAREVCREAEANMARCLCEEGGGSPVGPMADDPPEKRLARAARVINGILPGASPSRPPRPHPAAAAPPPCGGQPGAHRPSGPRRQRDLGHQQPASLDGRRPAQPAPPKGAVSCKAPRPVRSRSGGLCAGDAPRPEASPREALGAGLRRTSSRGKALDGDDPCSPTYPPRGSVGRSSSVPPLTLELQGGRKPRSRASREAGARVPAVSKLARHARPLPGLGSNVGQGEDEQQNDLRDSDLRGTSMEGVRDTEKILAAMRDMIASLSSSVAGLSSQLNLGVQEINQQISGIQGQMIAAEKNFQTLQQAHTELAKQTAANFEQMRVIHEQALLQCIQDRETAESALRDEFKGMIQTMRGEIQFDYTTQVTVLYPSRRLLGKLAVSTVLYLGTSHGWAKIGHPLCTGVQYPAPAAPPGGASVRGPSPRVARASVCEASWRDAPVPRWSVDQVVGFLRDLELGSLERRFRGDAVNGHMLLQLTQEDLQHELGLSKLQAWKVVHYLPANPGVSTTYPLQTANPPLPPLTLVTPRESADRGALLPPVVSPPPVPPRTGRHPGALPPPLESLG</sequence>
<comment type="catalytic activity">
    <reaction evidence="8">
        <text>L-seryl-[protein] + ATP = O-phospho-L-seryl-[protein] + ADP + H(+)</text>
        <dbReference type="Rhea" id="RHEA:17989"/>
        <dbReference type="Rhea" id="RHEA-COMP:9863"/>
        <dbReference type="Rhea" id="RHEA-COMP:11604"/>
        <dbReference type="ChEBI" id="CHEBI:15378"/>
        <dbReference type="ChEBI" id="CHEBI:29999"/>
        <dbReference type="ChEBI" id="CHEBI:30616"/>
        <dbReference type="ChEBI" id="CHEBI:83421"/>
        <dbReference type="ChEBI" id="CHEBI:456216"/>
        <dbReference type="EC" id="2.7.11.1"/>
    </reaction>
</comment>
<dbReference type="Gene3D" id="1.10.510.10">
    <property type="entry name" value="Transferase(Phosphotransferase) domain 1"/>
    <property type="match status" value="1"/>
</dbReference>
<dbReference type="PROSITE" id="PS50105">
    <property type="entry name" value="SAM_DOMAIN"/>
    <property type="match status" value="1"/>
</dbReference>
<feature type="region of interest" description="Disordered" evidence="10">
    <location>
        <begin position="365"/>
        <end position="563"/>
    </location>
</feature>
<dbReference type="InterPro" id="IPR011009">
    <property type="entry name" value="Kinase-like_dom_sf"/>
</dbReference>
<feature type="binding site" evidence="9">
    <location>
        <position position="98"/>
    </location>
    <ligand>
        <name>ATP</name>
        <dbReference type="ChEBI" id="CHEBI:30616"/>
    </ligand>
</feature>
<dbReference type="InterPro" id="IPR000719">
    <property type="entry name" value="Prot_kinase_dom"/>
</dbReference>
<dbReference type="InterPro" id="IPR008271">
    <property type="entry name" value="Ser/Thr_kinase_AS"/>
</dbReference>
<evidence type="ECO:0000256" key="2">
    <source>
        <dbReference type="ARBA" id="ARBA00022527"/>
    </source>
</evidence>
<dbReference type="PROSITE" id="PS50011">
    <property type="entry name" value="PROTEIN_KINASE_DOM"/>
    <property type="match status" value="1"/>
</dbReference>
<dbReference type="PANTHER" id="PTHR44899:SF6">
    <property type="entry name" value="SERINE_THREONINE PROTEIN KINASE"/>
    <property type="match status" value="1"/>
</dbReference>
<evidence type="ECO:0000259" key="12">
    <source>
        <dbReference type="PROSITE" id="PS50105"/>
    </source>
</evidence>
<dbReference type="InterPro" id="IPR013761">
    <property type="entry name" value="SAM/pointed_sf"/>
</dbReference>
<evidence type="ECO:0000256" key="3">
    <source>
        <dbReference type="ARBA" id="ARBA00022679"/>
    </source>
</evidence>
<name>A0ABN9WIF1_9DINO</name>
<keyword evidence="3" id="KW-0808">Transferase</keyword>
<evidence type="ECO:0000256" key="10">
    <source>
        <dbReference type="SAM" id="MobiDB-lite"/>
    </source>
</evidence>
<feature type="domain" description="Protein kinase" evidence="11">
    <location>
        <begin position="69"/>
        <end position="330"/>
    </location>
</feature>
<evidence type="ECO:0000256" key="8">
    <source>
        <dbReference type="ARBA" id="ARBA00048679"/>
    </source>
</evidence>
<organism evidence="13 14">
    <name type="scientific">Prorocentrum cordatum</name>
    <dbReference type="NCBI Taxonomy" id="2364126"/>
    <lineage>
        <taxon>Eukaryota</taxon>
        <taxon>Sar</taxon>
        <taxon>Alveolata</taxon>
        <taxon>Dinophyceae</taxon>
        <taxon>Prorocentrales</taxon>
        <taxon>Prorocentraceae</taxon>
        <taxon>Prorocentrum</taxon>
    </lineage>
</organism>
<accession>A0ABN9WIF1</accession>